<dbReference type="Proteomes" id="UP000619293">
    <property type="component" value="Unassembled WGS sequence"/>
</dbReference>
<gene>
    <name evidence="1" type="ORF">Cch02nite_55450</name>
</gene>
<dbReference type="InterPro" id="IPR025968">
    <property type="entry name" value="YwqJ_deaminase"/>
</dbReference>
<accession>A0A8J3K2Z5</accession>
<evidence type="ECO:0008006" key="3">
    <source>
        <dbReference type="Google" id="ProtNLM"/>
    </source>
</evidence>
<dbReference type="InterPro" id="IPR025850">
    <property type="entry name" value="SUKH-3"/>
</dbReference>
<protein>
    <recommendedName>
        <fullName evidence="3">YwqJ-like deaminase</fullName>
    </recommendedName>
</protein>
<dbReference type="Pfam" id="PF14433">
    <property type="entry name" value="SUKH-3"/>
    <property type="match status" value="1"/>
</dbReference>
<dbReference type="RefSeq" id="WP_191841868.1">
    <property type="nucleotide sequence ID" value="NZ_BAAALB010000016.1"/>
</dbReference>
<sequence length="419" mass="44378">MSVFTRRDAEQVATGLARSSSNPAGPLWRGWVQEFPDAFVVWATPAADQQAAPGSGAKVLIERETGAEAVFGSIAAEQAHDQWRRDPARRGVRRAVGAVQRLGRAGGLDTSLTVSAVLAFDDGRTVTAVGSKVDAEPVHHPLVAAWLRAQPGGMKTRGQSRHAELIVLSDWLLRADATRAATGLPPTSLEQARTELGQARVQLNHLRDGAIPQPAAATPCAGCLRAWVDFGLLDGALLHLTDPVTPHPRNELPGTRFPALVTAALNEAGWGAFPDPADRLSLAEAVIEQIADETGLSPLAPVRQIFAEFGPSLLMTVRGRGAQNWITPYRIGHDGLTGVRDVLTDLGRRLGRAVFPIGLDDDGAVLAVDADGRVFAADQGGEWCYGHGFDVAVTALTLGQSPDRVREDGTMELTGLGGL</sequence>
<dbReference type="AlphaFoldDB" id="A0A8J3K2Z5"/>
<dbReference type="Pfam" id="PF14431">
    <property type="entry name" value="YwqJ-deaminase"/>
    <property type="match status" value="1"/>
</dbReference>
<organism evidence="1 2">
    <name type="scientific">Catellatospora chokoriensis</name>
    <dbReference type="NCBI Taxonomy" id="310353"/>
    <lineage>
        <taxon>Bacteria</taxon>
        <taxon>Bacillati</taxon>
        <taxon>Actinomycetota</taxon>
        <taxon>Actinomycetes</taxon>
        <taxon>Micromonosporales</taxon>
        <taxon>Micromonosporaceae</taxon>
        <taxon>Catellatospora</taxon>
    </lineage>
</organism>
<evidence type="ECO:0000313" key="1">
    <source>
        <dbReference type="EMBL" id="GIF92101.1"/>
    </source>
</evidence>
<comment type="caution">
    <text evidence="1">The sequence shown here is derived from an EMBL/GenBank/DDBJ whole genome shotgun (WGS) entry which is preliminary data.</text>
</comment>
<name>A0A8J3K2Z5_9ACTN</name>
<proteinExistence type="predicted"/>
<evidence type="ECO:0000313" key="2">
    <source>
        <dbReference type="Proteomes" id="UP000619293"/>
    </source>
</evidence>
<reference evidence="1 2" key="1">
    <citation type="submission" date="2021-01" db="EMBL/GenBank/DDBJ databases">
        <title>Whole genome shotgun sequence of Catellatospora chokoriensis NBRC 107358.</title>
        <authorList>
            <person name="Komaki H."/>
            <person name="Tamura T."/>
        </authorList>
    </citation>
    <scope>NUCLEOTIDE SEQUENCE [LARGE SCALE GENOMIC DNA]</scope>
    <source>
        <strain evidence="1 2">NBRC 107358</strain>
    </source>
</reference>
<keyword evidence="2" id="KW-1185">Reference proteome</keyword>
<dbReference type="EMBL" id="BONG01000041">
    <property type="protein sequence ID" value="GIF92101.1"/>
    <property type="molecule type" value="Genomic_DNA"/>
</dbReference>